<comment type="caution">
    <text evidence="2">The sequence shown here is derived from an EMBL/GenBank/DDBJ whole genome shotgun (WGS) entry which is preliminary data.</text>
</comment>
<accession>A0A9P1GEF6</accession>
<feature type="compositionally biased region" description="Basic and acidic residues" evidence="1">
    <location>
        <begin position="418"/>
        <end position="436"/>
    </location>
</feature>
<evidence type="ECO:0000313" key="3">
    <source>
        <dbReference type="EMBL" id="CAL4797360.1"/>
    </source>
</evidence>
<dbReference type="EMBL" id="CAMXCT030004707">
    <property type="protein sequence ID" value="CAL4797360.1"/>
    <property type="molecule type" value="Genomic_DNA"/>
</dbReference>
<reference evidence="3 4" key="2">
    <citation type="submission" date="2024-05" db="EMBL/GenBank/DDBJ databases">
        <authorList>
            <person name="Chen Y."/>
            <person name="Shah S."/>
            <person name="Dougan E. K."/>
            <person name="Thang M."/>
            <person name="Chan C."/>
        </authorList>
    </citation>
    <scope>NUCLEOTIDE SEQUENCE [LARGE SCALE GENOMIC DNA]</scope>
</reference>
<protein>
    <submittedName>
        <fullName evidence="3">PD-(D/E)XK endonuclease-like domain-containing protein</fullName>
    </submittedName>
</protein>
<name>A0A9P1GEF6_9DINO</name>
<dbReference type="Proteomes" id="UP001152797">
    <property type="component" value="Unassembled WGS sequence"/>
</dbReference>
<evidence type="ECO:0000256" key="1">
    <source>
        <dbReference type="SAM" id="MobiDB-lite"/>
    </source>
</evidence>
<keyword evidence="4" id="KW-1185">Reference proteome</keyword>
<dbReference type="OrthoDB" id="448923at2759"/>
<dbReference type="EMBL" id="CAMXCT010004707">
    <property type="protein sequence ID" value="CAI4010048.1"/>
    <property type="molecule type" value="Genomic_DNA"/>
</dbReference>
<feature type="compositionally biased region" description="Acidic residues" evidence="1">
    <location>
        <begin position="367"/>
        <end position="377"/>
    </location>
</feature>
<reference evidence="2" key="1">
    <citation type="submission" date="2022-10" db="EMBL/GenBank/DDBJ databases">
        <authorList>
            <person name="Chen Y."/>
            <person name="Dougan E. K."/>
            <person name="Chan C."/>
            <person name="Rhodes N."/>
            <person name="Thang M."/>
        </authorList>
    </citation>
    <scope>NUCLEOTIDE SEQUENCE</scope>
</reference>
<sequence length="1943" mass="215852">MATYMPQPRRCLKEAPNVGREDAQDAATTGGGGVHGTRSFLLLGVTCEGQGEAGLVSTLGRINASHGSTTSGILNAQRHGVRIPLPPLSRPLESLPANCPELLLGTDFHSDWLQVCHPHPRDTHIRFVSEGHKYFVDNEPFDLSVTSFVCTFSEDCEFDADNAIEMMMSGARWPRVEYMNGIKNGKLAHPCLQVPDLTALGAVLAQPSLNLAHASHCLRSTLDGCSAESHALLASHIMSPAEIREHWALKAQMASHAGTWTHLQCECVLNGGAIKGTCAEMDLLRTFVGRTRPLLAFRTEWCIWASDERLAGCIDFAAIDEKGHLVLVDWKRTKNLQNKFQNPWRALAEPLEHLPDAQGETRFPDEDHLDEQQEQEDATQPALTGSAPARSSAANARASSPIGPSPRTAAKSTAKKRKAEDRGQPEEAEEEVKQEGVDPANGEEEAYEKLKFRRMLPGAATSDKDFDDFFLNLAVTNDIFRLEPAEEIDTSDTILHKVRLWTGSVADVMSANTPDYIVRLCVGILAFGKARQADIFLREHALLYWIAEGGRTLRFHSGDCYMKSPSGAFQQHRGVAFLTACVDACLNFEGDASARKGQGKGEEDDVAPPRGPWTAASAKTVLAVKKQLSYELTQDKLLHYMCEWCDTPKVVEGACCYEDCCIKYDFEESAAKQVQRAALTNCYLRIPHCLKGTIPQNVVDRLRKFYAQTFWGNIDVFKCGQAAQALAKRGINVVRLFIGLSSGGVGQSLYSTHLEAMYVHNFAFFDPNIWYNEEEMRKQVEQLNGCMILTGQETPGTGSALAASLLSDVELSVVVRKLREDLFKKFASADGIAGRKPYSFKTRMIHCICWKRLEANRMFHFDDVDARNFNAILRRSFVWRVKAHFEDPHVIAEAYEDIHKDGVFPKDPDLAVFLTSPPAVGAGLQIQHAFEAEYSKQDCVNMIENYVTWGGDGGLTENTMRAACRLPLKDVRAVGSRAAAVMVVDEPDEDVDERESWLTLRKAMVDFLLIRKRLFPSQAFLQNMNVRGGKASEVFVPCLTLKTSLDTVIQHRVRECDLQLPESYDVEAFATYLHSHLHRRENVQIFAAFWKHMSTAKHKKAGKPTAQKKQRKADMLGKAQHLLDAEKHGDGLLEKFHATTKRRRTAHRIEEVKTEEGEKSKAKGALASVTCSYHYSGPTTLRTRKQASEFSAQRMSRRVQAVILPHTHDLDIENSLFTLIAQLLEKLDVDPAMPAEAREALDLCAQNRARVCAEILSLPGSRGKQLLVSTFYGGSVSPELQKLAMKEAAVAGPAVYAADDVLCKAGNCIPHALACLEMLESEEVGQQVTMWDVDGVYRLSVASFTDALLRGTEETVAESCDEMLAESCILKEGGVQEEEPFEWLDEEGAVVVEEALLGKLQAEVDECVTKSADWKSRGTMPCPLCPFRTFHRRDHWERHARRYHSRRQQYCCSGTKQLSIVIALHDADQLHRRRGRNYLQRSADVLRRSVRPALSAKCNAIDKHIRLLLDGSGPKVVHAEYLKAGVTARRVGRLWYTHSFAEQVWQEMLLHHGKAAALRPRLLVKALNAGNHIATLLPTHVNAWWPLVEDIFSSAACQSLRADLLEKAIAHGECSYLSVDGTFKVCLPVMGQANFNACWCEGELSISGRSGAVLALEPSVGESPPHIVACLQTCLPQAGLLQVEHLATDSPNENLLAELTNVCPNLKALSLDPTHAAMKYEQALVGKRSAGSRLLRSFFVKFTAHDPNVESNIWGPFYAGGPVPEVRQEANLRQHILDVSMSKARARRILQSAEQLLIWPTRIQFIEAVAALAALHSDDMQKKIDGSKFTVAKFLYKLTAADKVEWLTNNLRYRQFLPASRRILLPSGTTANEALHAELNAWYKQVQQMHRSTLALKLGMQTIGKLLSHQTALHWPTTVQMPHAMVLAAATTKPLCRSNAKAE</sequence>
<proteinExistence type="predicted"/>
<feature type="region of interest" description="Disordered" evidence="1">
    <location>
        <begin position="357"/>
        <end position="442"/>
    </location>
</feature>
<feature type="compositionally biased region" description="Low complexity" evidence="1">
    <location>
        <begin position="386"/>
        <end position="412"/>
    </location>
</feature>
<evidence type="ECO:0000313" key="2">
    <source>
        <dbReference type="EMBL" id="CAI4010048.1"/>
    </source>
</evidence>
<dbReference type="GO" id="GO:0004519">
    <property type="term" value="F:endonuclease activity"/>
    <property type="evidence" value="ECO:0007669"/>
    <property type="project" value="UniProtKB-KW"/>
</dbReference>
<keyword evidence="3" id="KW-0255">Endonuclease</keyword>
<gene>
    <name evidence="2" type="ORF">C1SCF055_LOCUS35362</name>
</gene>
<organism evidence="2">
    <name type="scientific">Cladocopium goreaui</name>
    <dbReference type="NCBI Taxonomy" id="2562237"/>
    <lineage>
        <taxon>Eukaryota</taxon>
        <taxon>Sar</taxon>
        <taxon>Alveolata</taxon>
        <taxon>Dinophyceae</taxon>
        <taxon>Suessiales</taxon>
        <taxon>Symbiodiniaceae</taxon>
        <taxon>Cladocopium</taxon>
    </lineage>
</organism>
<evidence type="ECO:0000313" key="4">
    <source>
        <dbReference type="Proteomes" id="UP001152797"/>
    </source>
</evidence>
<keyword evidence="3" id="KW-0378">Hydrolase</keyword>
<keyword evidence="3" id="KW-0540">Nuclease</keyword>
<dbReference type="EMBL" id="CAMXCT020004707">
    <property type="protein sequence ID" value="CAL1163423.1"/>
    <property type="molecule type" value="Genomic_DNA"/>
</dbReference>